<feature type="transmembrane region" description="Helical" evidence="14">
    <location>
        <begin position="267"/>
        <end position="288"/>
    </location>
</feature>
<reference evidence="15 16" key="1">
    <citation type="journal article" date="2019" name="Mol. Biol. Evol.">
        <title>Blast fungal genomes show frequent chromosomal changes, gene gains and losses, and effector gene turnover.</title>
        <authorList>
            <person name="Gomez Luciano L.B."/>
            <person name="Jason Tsai I."/>
            <person name="Chuma I."/>
            <person name="Tosa Y."/>
            <person name="Chen Y.H."/>
            <person name="Li J.Y."/>
            <person name="Li M.Y."/>
            <person name="Jade Lu M.Y."/>
            <person name="Nakayashiki H."/>
            <person name="Li W.H."/>
        </authorList>
    </citation>
    <scope>NUCLEOTIDE SEQUENCE [LARGE SCALE GENOMIC DNA]</scope>
    <source>
        <strain evidence="15">MZ5-1-6</strain>
    </source>
</reference>
<accession>A0A4V1C5L7</accession>
<name>A0A4V1C5L7_PYROR</name>
<evidence type="ECO:0000256" key="10">
    <source>
        <dbReference type="ARBA" id="ARBA00023136"/>
    </source>
</evidence>
<gene>
    <name evidence="15" type="ORF">PoMZ_01742</name>
</gene>
<feature type="transmembrane region" description="Helical" evidence="14">
    <location>
        <begin position="106"/>
        <end position="128"/>
    </location>
</feature>
<feature type="transmembrane region" description="Helical" evidence="14">
    <location>
        <begin position="149"/>
        <end position="170"/>
    </location>
</feature>
<dbReference type="PANTHER" id="PTHR12646:SF0">
    <property type="entry name" value="DOL-P-MAN:MAN(5)GLCNAC(2)-PP-DOL ALPHA-1,3-MANNOSYLTRANSFERASE"/>
    <property type="match status" value="1"/>
</dbReference>
<evidence type="ECO:0000256" key="11">
    <source>
        <dbReference type="ARBA" id="ARBA00044743"/>
    </source>
</evidence>
<evidence type="ECO:0000256" key="8">
    <source>
        <dbReference type="ARBA" id="ARBA00022824"/>
    </source>
</evidence>
<evidence type="ECO:0000256" key="9">
    <source>
        <dbReference type="ARBA" id="ARBA00022989"/>
    </source>
</evidence>
<dbReference type="UniPathway" id="UPA00378"/>
<evidence type="ECO:0000256" key="4">
    <source>
        <dbReference type="ARBA" id="ARBA00015561"/>
    </source>
</evidence>
<organism evidence="15 16">
    <name type="scientific">Pyricularia oryzae</name>
    <name type="common">Rice blast fungus</name>
    <name type="synonym">Magnaporthe oryzae</name>
    <dbReference type="NCBI Taxonomy" id="318829"/>
    <lineage>
        <taxon>Eukaryota</taxon>
        <taxon>Fungi</taxon>
        <taxon>Dikarya</taxon>
        <taxon>Ascomycota</taxon>
        <taxon>Pezizomycotina</taxon>
        <taxon>Sordariomycetes</taxon>
        <taxon>Sordariomycetidae</taxon>
        <taxon>Magnaporthales</taxon>
        <taxon>Pyriculariaceae</taxon>
        <taxon>Pyricularia</taxon>
    </lineage>
</organism>
<evidence type="ECO:0000256" key="14">
    <source>
        <dbReference type="RuleBase" id="RU364047"/>
    </source>
</evidence>
<evidence type="ECO:0000256" key="6">
    <source>
        <dbReference type="ARBA" id="ARBA00022679"/>
    </source>
</evidence>
<feature type="transmembrane region" description="Helical" evidence="14">
    <location>
        <begin position="182"/>
        <end position="207"/>
    </location>
</feature>
<comment type="catalytic activity">
    <reaction evidence="12 14">
        <text>an alpha-D-Man-(1-&gt;2)-alpha-D-Man-(1-&gt;2)-alpha-D-Man-(1-&gt;3)-[alpha-D-Man-(1-&gt;6)]-beta-D-Man-(1-&gt;4)-beta-D-GlcNAc-(1-&gt;4)-alpha-D-GlcNAc-diphospho-di-trans,poly-cis-dolichol + a di-trans,poly-cis-dolichyl beta-D-mannosyl phosphate = an alpha-D-Man-(1-&gt;2)-alpha-D-Man-(1-&gt;2)-alpha-D-Man-(1-&gt;3)-[alpha-D-Man-(1-&gt;3)-alpha-D-Man-(1-&gt;6)]-beta-D-Man-(1-&gt;4)-beta-D-GlcNAc-(1-&gt;4)-alpha-D-GlcNAc-diphospho-di-trans,poly-cis-dolichol + a di-trans,poly-cis-dolichyl phosphate + H(+)</text>
        <dbReference type="Rhea" id="RHEA:29527"/>
        <dbReference type="Rhea" id="RHEA-COMP:19498"/>
        <dbReference type="Rhea" id="RHEA-COMP:19501"/>
        <dbReference type="Rhea" id="RHEA-COMP:19516"/>
        <dbReference type="Rhea" id="RHEA-COMP:19517"/>
        <dbReference type="ChEBI" id="CHEBI:15378"/>
        <dbReference type="ChEBI" id="CHEBI:57683"/>
        <dbReference type="ChEBI" id="CHEBI:58211"/>
        <dbReference type="ChEBI" id="CHEBI:132515"/>
        <dbReference type="ChEBI" id="CHEBI:132516"/>
        <dbReference type="EC" id="2.4.1.258"/>
    </reaction>
    <physiologicalReaction direction="left-to-right" evidence="12 14">
        <dbReference type="Rhea" id="RHEA:29528"/>
    </physiologicalReaction>
</comment>
<dbReference type="PANTHER" id="PTHR12646">
    <property type="entry name" value="NOT56 - RELATED"/>
    <property type="match status" value="1"/>
</dbReference>
<sequence>MAAERPSTPGKPVQFVFDVANGRHPLSRAIPPLLLAFDGLLCGLIIKKVPYTEIDWTTYMQQIKQYVTGERDYTKITGSTGPLVYPAGHVYIYTGLYHITDEGRNILFAQQLFGALYLLTLYVVIACYRKAKVPPYVLPLLVLSKRLHSIFVLRCFNDCFAVLFFWLAIYCFQRRAWSLGGVFYSFGLGIKMTVLLSLPAVGVILLLGRGFGGALNVASIMGQLQVAIGLPFLSKNAWGYLSRAFELSRQFMFKWTVNWRFVGEETFLSKPFAITLLALHASVLLAFVTKRWLKPASKSIGGLIAPLLSGRPIFTAEEAQTAARAVTPEYVMTTMLTANIVGMLFARSLHYQFYAYLAWSTPYLLWRSGIHPLLQWGLWALQEWAWNVYPSTPVSSGVVVGVMAITVGAVMVGAKAEFRPQVPVAKKVEAKR</sequence>
<keyword evidence="6 14" id="KW-0808">Transferase</keyword>
<evidence type="ECO:0000313" key="16">
    <source>
        <dbReference type="Proteomes" id="UP000294847"/>
    </source>
</evidence>
<keyword evidence="8 14" id="KW-0256">Endoplasmic reticulum</keyword>
<keyword evidence="5 14" id="KW-0328">Glycosyltransferase</keyword>
<dbReference type="EC" id="2.4.1.258" evidence="3 14"/>
<comment type="similarity">
    <text evidence="13">Belongs to the glycosyltransferase ALG3 family.</text>
</comment>
<evidence type="ECO:0000256" key="12">
    <source>
        <dbReference type="ARBA" id="ARBA00049506"/>
    </source>
</evidence>
<feature type="transmembrane region" description="Helical" evidence="14">
    <location>
        <begin position="353"/>
        <end position="374"/>
    </location>
</feature>
<dbReference type="EMBL" id="CP034205">
    <property type="protein sequence ID" value="QBZ56825.1"/>
    <property type="molecule type" value="Genomic_DNA"/>
</dbReference>
<keyword evidence="7 14" id="KW-0812">Transmembrane</keyword>
<evidence type="ECO:0000313" key="15">
    <source>
        <dbReference type="EMBL" id="QBZ56825.1"/>
    </source>
</evidence>
<evidence type="ECO:0000256" key="1">
    <source>
        <dbReference type="ARBA" id="ARBA00004477"/>
    </source>
</evidence>
<dbReference type="Proteomes" id="UP000294847">
    <property type="component" value="Chromosome 2"/>
</dbReference>
<evidence type="ECO:0000256" key="3">
    <source>
        <dbReference type="ARBA" id="ARBA00011964"/>
    </source>
</evidence>
<dbReference type="Pfam" id="PF05208">
    <property type="entry name" value="ALG3"/>
    <property type="match status" value="1"/>
</dbReference>
<keyword evidence="9 14" id="KW-1133">Transmembrane helix</keyword>
<keyword evidence="10 14" id="KW-0472">Membrane</keyword>
<evidence type="ECO:0000256" key="2">
    <source>
        <dbReference type="ARBA" id="ARBA00004922"/>
    </source>
</evidence>
<dbReference type="AlphaFoldDB" id="A0A4V1C5L7"/>
<dbReference type="GO" id="GO:0052925">
    <property type="term" value="F:dol-P-Man:Man(5)GlcNAc(2)-PP-Dol alpha-1,3-mannosyltransferase activity"/>
    <property type="evidence" value="ECO:0007669"/>
    <property type="project" value="UniProtKB-EC"/>
</dbReference>
<comment type="subcellular location">
    <subcellularLocation>
        <location evidence="1 14">Endoplasmic reticulum membrane</location>
        <topology evidence="1 14">Multi-pass membrane protein</topology>
    </subcellularLocation>
</comment>
<protein>
    <recommendedName>
        <fullName evidence="4 14">Dol-P-Man:Man(5)GlcNAc(2)-PP-Dol alpha-1,3-mannosyltransferase</fullName>
        <ecNumber evidence="3 14">2.4.1.258</ecNumber>
    </recommendedName>
    <alternativeName>
        <fullName evidence="14">Dol-P-Man-dependent alpha(1-3)-mannosyltransferase</fullName>
    </alternativeName>
</protein>
<evidence type="ECO:0000256" key="7">
    <source>
        <dbReference type="ARBA" id="ARBA00022692"/>
    </source>
</evidence>
<evidence type="ECO:0000256" key="13">
    <source>
        <dbReference type="ARBA" id="ARBA00093457"/>
    </source>
</evidence>
<feature type="transmembrane region" description="Helical" evidence="14">
    <location>
        <begin position="394"/>
        <end position="414"/>
    </location>
</feature>
<feature type="transmembrane region" description="Helical" evidence="14">
    <location>
        <begin position="214"/>
        <end position="233"/>
    </location>
</feature>
<comment type="function">
    <text evidence="11 14">Dol-P-Man:Man(5)GlcNAc(2)-PP-Dol alpha-1,3-mannosyltransferase that operates in the biosynthetic pathway of dolichol-linked oligosaccharides, the glycan precursors employed in protein asparagine (N)-glycosylation. The assembly of dolichol-linked oligosaccharides begins on the cytosolic side of the endoplasmic reticulum membrane and finishes in its lumen. The sequential addition of sugars to dolichol pyrophosphate produces dolichol-linked oligosaccharides containing fourteen sugars, including two GlcNAcs, nine mannoses and three glucoses. Once assembled, the oligosaccharide is transferred from the lipid to nascent proteins by oligosaccharyltransferases. In the lumen of the endoplasmic reticulum, adds the first dolichyl beta-D-mannosyl phosphate derived mannose in an alpha-1,3 linkage to Man(5)GlcNAc(2)-PP-dolichol to produce Man(6)GlcNAc(2)-PP-dolichol.</text>
</comment>
<comment type="pathway">
    <text evidence="2 14">Protein modification; protein glycosylation.</text>
</comment>
<proteinExistence type="inferred from homology"/>
<dbReference type="InterPro" id="IPR007873">
    <property type="entry name" value="Glycosyltransferase_ALG3"/>
</dbReference>
<dbReference type="GO" id="GO:0005789">
    <property type="term" value="C:endoplasmic reticulum membrane"/>
    <property type="evidence" value="ECO:0007669"/>
    <property type="project" value="UniProtKB-SubCell"/>
</dbReference>
<evidence type="ECO:0000256" key="5">
    <source>
        <dbReference type="ARBA" id="ARBA00022676"/>
    </source>
</evidence>